<accession>A0A8J5V145</accession>
<dbReference type="PROSITE" id="PS50011">
    <property type="entry name" value="PROTEIN_KINASE_DOM"/>
    <property type="match status" value="1"/>
</dbReference>
<dbReference type="PANTHER" id="PTHR24355:SF1">
    <property type="entry name" value="RIBOSOMAL PROTEIN S6 KINASE-RELATED PROTEIN"/>
    <property type="match status" value="1"/>
</dbReference>
<evidence type="ECO:0000256" key="2">
    <source>
        <dbReference type="ARBA" id="ARBA00022679"/>
    </source>
</evidence>
<reference evidence="7" key="2">
    <citation type="submission" date="2021-04" db="EMBL/GenBank/DDBJ databases">
        <title>Genome-wide patterns of bracovirus chromosomal integration into multiple host tissues during parasitism.</title>
        <authorList>
            <person name="Chebbi M.A.C."/>
        </authorList>
    </citation>
    <scope>NUCLEOTIDE SEQUENCE</scope>
    <source>
        <tissue evidence="7">Whole body</tissue>
    </source>
</reference>
<protein>
    <recommendedName>
        <fullName evidence="6">Protein kinase domain-containing protein</fullName>
    </recommendedName>
</protein>
<dbReference type="OrthoDB" id="3205605at2759"/>
<keyword evidence="2" id="KW-0808">Transferase</keyword>
<evidence type="ECO:0000256" key="5">
    <source>
        <dbReference type="ARBA" id="ARBA00022840"/>
    </source>
</evidence>
<evidence type="ECO:0000259" key="6">
    <source>
        <dbReference type="PROSITE" id="PS50011"/>
    </source>
</evidence>
<keyword evidence="8" id="KW-1185">Reference proteome</keyword>
<dbReference type="Proteomes" id="UP000729913">
    <property type="component" value="Unassembled WGS sequence"/>
</dbReference>
<keyword evidence="4" id="KW-0418">Kinase</keyword>
<dbReference type="PROSITE" id="PS00108">
    <property type="entry name" value="PROTEIN_KINASE_ST"/>
    <property type="match status" value="1"/>
</dbReference>
<evidence type="ECO:0000313" key="8">
    <source>
        <dbReference type="Proteomes" id="UP000729913"/>
    </source>
</evidence>
<organism evidence="7 8">
    <name type="scientific">Cotesia typhae</name>
    <dbReference type="NCBI Taxonomy" id="2053667"/>
    <lineage>
        <taxon>Eukaryota</taxon>
        <taxon>Metazoa</taxon>
        <taxon>Ecdysozoa</taxon>
        <taxon>Arthropoda</taxon>
        <taxon>Hexapoda</taxon>
        <taxon>Insecta</taxon>
        <taxon>Pterygota</taxon>
        <taxon>Neoptera</taxon>
        <taxon>Endopterygota</taxon>
        <taxon>Hymenoptera</taxon>
        <taxon>Apocrita</taxon>
        <taxon>Ichneumonoidea</taxon>
        <taxon>Braconidae</taxon>
        <taxon>Microgastrinae</taxon>
        <taxon>Cotesia</taxon>
    </lineage>
</organism>
<dbReference type="InterPro" id="IPR000719">
    <property type="entry name" value="Prot_kinase_dom"/>
</dbReference>
<evidence type="ECO:0000256" key="1">
    <source>
        <dbReference type="ARBA" id="ARBA00022527"/>
    </source>
</evidence>
<gene>
    <name evidence="7" type="ORF">G9C98_002239</name>
</gene>
<dbReference type="PROSITE" id="PS51257">
    <property type="entry name" value="PROKAR_LIPOPROTEIN"/>
    <property type="match status" value="1"/>
</dbReference>
<dbReference type="PANTHER" id="PTHR24355">
    <property type="entry name" value="G PROTEIN-COUPLED RECEPTOR KINASE/RIBOSOMAL PROTEIN S6 KINASE"/>
    <property type="match status" value="1"/>
</dbReference>
<keyword evidence="1" id="KW-0723">Serine/threonine-protein kinase</keyword>
<sequence length="218" mass="25108">MGNSNHKIDHYSRRKYNSQCSLSSIISGSCTGQSQSVYEECRPWSRISRRTWTEGTLNNPLNSSKTAWPVPKFEAIFLPEFKVREQPINNEYNFIKFIAKGAYGRVYKVEDKLSGNVYALKVIMTEFVNCGELYYLIREYETLPEEVVRIYVAELALAIDFLHNAGIVHRDLKATNVLLDNEGHAVLIDFGLAKWLRPLHRTNTFCGTQEYMENPLKS</sequence>
<name>A0A8J5V145_9HYME</name>
<dbReference type="Pfam" id="PF00069">
    <property type="entry name" value="Pkinase"/>
    <property type="match status" value="1"/>
</dbReference>
<proteinExistence type="predicted"/>
<evidence type="ECO:0000256" key="4">
    <source>
        <dbReference type="ARBA" id="ARBA00022777"/>
    </source>
</evidence>
<evidence type="ECO:0000313" key="7">
    <source>
        <dbReference type="EMBL" id="KAG8041251.1"/>
    </source>
</evidence>
<evidence type="ECO:0000256" key="3">
    <source>
        <dbReference type="ARBA" id="ARBA00022741"/>
    </source>
</evidence>
<dbReference type="GO" id="GO:0005524">
    <property type="term" value="F:ATP binding"/>
    <property type="evidence" value="ECO:0007669"/>
    <property type="project" value="UniProtKB-KW"/>
</dbReference>
<dbReference type="AlphaFoldDB" id="A0A8J5V145"/>
<comment type="caution">
    <text evidence="7">The sequence shown here is derived from an EMBL/GenBank/DDBJ whole genome shotgun (WGS) entry which is preliminary data.</text>
</comment>
<dbReference type="GO" id="GO:0004674">
    <property type="term" value="F:protein serine/threonine kinase activity"/>
    <property type="evidence" value="ECO:0007669"/>
    <property type="project" value="UniProtKB-KW"/>
</dbReference>
<keyword evidence="5" id="KW-0067">ATP-binding</keyword>
<keyword evidence="3" id="KW-0547">Nucleotide-binding</keyword>
<dbReference type="EMBL" id="JAAOIC020000019">
    <property type="protein sequence ID" value="KAG8041251.1"/>
    <property type="molecule type" value="Genomic_DNA"/>
</dbReference>
<dbReference type="InterPro" id="IPR008271">
    <property type="entry name" value="Ser/Thr_kinase_AS"/>
</dbReference>
<dbReference type="SMART" id="SM00220">
    <property type="entry name" value="S_TKc"/>
    <property type="match status" value="1"/>
</dbReference>
<feature type="domain" description="Protein kinase" evidence="6">
    <location>
        <begin position="23"/>
        <end position="218"/>
    </location>
</feature>
<reference evidence="7" key="1">
    <citation type="submission" date="2020-03" db="EMBL/GenBank/DDBJ databases">
        <authorList>
            <person name="Chebbi M.A."/>
            <person name="Drezen J.M."/>
        </authorList>
    </citation>
    <scope>NUCLEOTIDE SEQUENCE</scope>
    <source>
        <tissue evidence="7">Whole body</tissue>
    </source>
</reference>